<evidence type="ECO:0000313" key="2">
    <source>
        <dbReference type="Proteomes" id="UP001164776"/>
    </source>
</evidence>
<comment type="caution">
    <text evidence="1">The sequence shown here is derived from an EMBL/GenBank/DDBJ whole genome shotgun (WGS) entry which is preliminary data.</text>
</comment>
<protein>
    <submittedName>
        <fullName evidence="1">Uncharacterized protein</fullName>
    </submittedName>
</protein>
<dbReference type="AlphaFoldDB" id="A0A9W8CG79"/>
<organism evidence="1 2">
    <name type="scientific">Paspalum vaginatum</name>
    <name type="common">seashore paspalum</name>
    <dbReference type="NCBI Taxonomy" id="158149"/>
    <lineage>
        <taxon>Eukaryota</taxon>
        <taxon>Viridiplantae</taxon>
        <taxon>Streptophyta</taxon>
        <taxon>Embryophyta</taxon>
        <taxon>Tracheophyta</taxon>
        <taxon>Spermatophyta</taxon>
        <taxon>Magnoliopsida</taxon>
        <taxon>Liliopsida</taxon>
        <taxon>Poales</taxon>
        <taxon>Poaceae</taxon>
        <taxon>PACMAD clade</taxon>
        <taxon>Panicoideae</taxon>
        <taxon>Andropogonodae</taxon>
        <taxon>Paspaleae</taxon>
        <taxon>Paspalinae</taxon>
        <taxon>Paspalum</taxon>
    </lineage>
</organism>
<proteinExistence type="predicted"/>
<name>A0A9W8CG79_9POAL</name>
<dbReference type="EMBL" id="MU629507">
    <property type="protein sequence ID" value="KAJ1256481.1"/>
    <property type="molecule type" value="Genomic_DNA"/>
</dbReference>
<keyword evidence="2" id="KW-1185">Reference proteome</keyword>
<dbReference type="PANTHER" id="PTHR48299">
    <property type="entry name" value="ACT DOMAIN-CONTAINING PROTEIN ACR9"/>
    <property type="match status" value="1"/>
</dbReference>
<accession>A0A9W8CG79</accession>
<dbReference type="PANTHER" id="PTHR48299:SF2">
    <property type="entry name" value="ATP-DEPENDENT DNA HELICASE"/>
    <property type="match status" value="1"/>
</dbReference>
<sequence length="234" mass="26872">MRHNQRVYAEFVESPVKPRYRKFDSIQLCDIVISWTIVVMVDIKFPIQSHSDSQRFILKDDTGSIIDAVVRGGDTGRFNRLLTQGCSYTIHEMGFQKKYRLDHISVVKPSSEPVVFGQYPKHLMPFDGVFQCPENIYTDISGIVVHWRNQLVVGIWSKLLVRHAIKLPKAACDKDIILGSMLRIKDKHRCLETSDHMVFEFNPTHSSTSELKALQQALYAGAVDLSFMKIFLEK</sequence>
<dbReference type="OrthoDB" id="686632at2759"/>
<gene>
    <name evidence="1" type="ORF">BS78_K014700</name>
</gene>
<dbReference type="Proteomes" id="UP001164776">
    <property type="component" value="Unassembled WGS sequence"/>
</dbReference>
<evidence type="ECO:0000313" key="1">
    <source>
        <dbReference type="EMBL" id="KAJ1256481.1"/>
    </source>
</evidence>
<reference evidence="1 2" key="1">
    <citation type="submission" date="2022-10" db="EMBL/GenBank/DDBJ databases">
        <title>WGS assembly of Paspalum vaginatum 540-79.</title>
        <authorList>
            <person name="Sun G."/>
            <person name="Wase N."/>
            <person name="Shu S."/>
            <person name="Jenkins J."/>
            <person name="Zhou B."/>
            <person name="Torres-Rodriguez J."/>
            <person name="Chen C."/>
            <person name="Sandor L."/>
            <person name="Plott C."/>
            <person name="Yoshinga Y."/>
            <person name="Daum C."/>
            <person name="Qi P."/>
            <person name="Barry K."/>
            <person name="Lipzen A."/>
            <person name="Berry L."/>
            <person name="Pedersen C."/>
            <person name="Gottilla T."/>
            <person name="Foltz A."/>
            <person name="Yu H."/>
            <person name="O'Malley R."/>
            <person name="Zhang C."/>
            <person name="Devos K."/>
            <person name="Sigmon B."/>
            <person name="Yu B."/>
            <person name="Obata T."/>
            <person name="Schmutz J."/>
            <person name="Schnable J."/>
        </authorList>
    </citation>
    <scope>NUCLEOTIDE SEQUENCE [LARGE SCALE GENOMIC DNA]</scope>
    <source>
        <strain evidence="2">cv. 540-79</strain>
    </source>
</reference>